<protein>
    <submittedName>
        <fullName evidence="3">RHTO0S02e14752g1_1</fullName>
    </submittedName>
</protein>
<evidence type="ECO:0000256" key="2">
    <source>
        <dbReference type="SAM" id="Phobius"/>
    </source>
</evidence>
<gene>
    <name evidence="3" type="ORF">RHTO0S_02e14752g</name>
</gene>
<name>A0A061AIP5_RHOTO</name>
<keyword evidence="2" id="KW-1133">Transmembrane helix</keyword>
<reference evidence="3" key="1">
    <citation type="journal article" date="2014" name="Genome Announc.">
        <title>Draft genome sequence of Rhodosporidium toruloides CECT1137, an oleaginous yeast of biotechnological interest.</title>
        <authorList>
            <person name="Morin N."/>
            <person name="Calcas X."/>
            <person name="Devillers H."/>
            <person name="Durrens P."/>
            <person name="Sherman D.J."/>
            <person name="Nicaud J.-M."/>
            <person name="Neuveglise C."/>
        </authorList>
    </citation>
    <scope>NUCLEOTIDE SEQUENCE</scope>
    <source>
        <strain evidence="3">CECT1137</strain>
    </source>
</reference>
<dbReference type="AlphaFoldDB" id="A0A061AIP5"/>
<evidence type="ECO:0000256" key="1">
    <source>
        <dbReference type="SAM" id="MobiDB-lite"/>
    </source>
</evidence>
<proteinExistence type="predicted"/>
<keyword evidence="2" id="KW-0812">Transmembrane</keyword>
<dbReference type="OrthoDB" id="2985014at2759"/>
<sequence length="147" mass="16409">MREREASNVGETLRRTFTARSRDGWAILYGDSPIHVSKGGLRACYSASCCLSLAGYTNILLVMACVFGYSPLEPQRKPQYRLVQLRDRALSKAKAPTWPSQAFGLRITLCMTLYFRWEKARRDKREGVGPVKGMGAQRSGDCLRSGG</sequence>
<dbReference type="EMBL" id="LK052937">
    <property type="protein sequence ID" value="CDR37424.1"/>
    <property type="molecule type" value="Genomic_DNA"/>
</dbReference>
<accession>A0A061AIP5</accession>
<feature type="transmembrane region" description="Helical" evidence="2">
    <location>
        <begin position="43"/>
        <end position="69"/>
    </location>
</feature>
<feature type="region of interest" description="Disordered" evidence="1">
    <location>
        <begin position="126"/>
        <end position="147"/>
    </location>
</feature>
<organism evidence="3">
    <name type="scientific">Rhodotorula toruloides</name>
    <name type="common">Yeast</name>
    <name type="synonym">Rhodosporidium toruloides</name>
    <dbReference type="NCBI Taxonomy" id="5286"/>
    <lineage>
        <taxon>Eukaryota</taxon>
        <taxon>Fungi</taxon>
        <taxon>Dikarya</taxon>
        <taxon>Basidiomycota</taxon>
        <taxon>Pucciniomycotina</taxon>
        <taxon>Microbotryomycetes</taxon>
        <taxon>Sporidiobolales</taxon>
        <taxon>Sporidiobolaceae</taxon>
        <taxon>Rhodotorula</taxon>
    </lineage>
</organism>
<evidence type="ECO:0000313" key="3">
    <source>
        <dbReference type="EMBL" id="CDR37424.1"/>
    </source>
</evidence>
<keyword evidence="2" id="KW-0472">Membrane</keyword>